<keyword evidence="4" id="KW-0732">Signal</keyword>
<dbReference type="GO" id="GO:0042597">
    <property type="term" value="C:periplasmic space"/>
    <property type="evidence" value="ECO:0007669"/>
    <property type="project" value="UniProtKB-SubCell"/>
</dbReference>
<evidence type="ECO:0000256" key="1">
    <source>
        <dbReference type="ARBA" id="ARBA00004418"/>
    </source>
</evidence>
<keyword evidence="6" id="KW-1015">Disulfide bond</keyword>
<dbReference type="InterPro" id="IPR017937">
    <property type="entry name" value="Thioredoxin_CS"/>
</dbReference>
<gene>
    <name evidence="9" type="ORF">MNBD_GAMMA05-1232</name>
</gene>
<dbReference type="SUPFAM" id="SSF52833">
    <property type="entry name" value="Thioredoxin-like"/>
    <property type="match status" value="1"/>
</dbReference>
<dbReference type="Gene3D" id="3.40.30.10">
    <property type="entry name" value="Glutaredoxin"/>
    <property type="match status" value="1"/>
</dbReference>
<dbReference type="InterPro" id="IPR001853">
    <property type="entry name" value="DSBA-like_thioredoxin_dom"/>
</dbReference>
<protein>
    <recommendedName>
        <fullName evidence="3">Thiol:disulfide interchange protein DsbA</fullName>
    </recommendedName>
</protein>
<comment type="subcellular location">
    <subcellularLocation>
        <location evidence="1">Periplasm</location>
    </subcellularLocation>
</comment>
<keyword evidence="7" id="KW-0676">Redox-active center</keyword>
<evidence type="ECO:0000256" key="5">
    <source>
        <dbReference type="ARBA" id="ARBA00022764"/>
    </source>
</evidence>
<evidence type="ECO:0000256" key="6">
    <source>
        <dbReference type="ARBA" id="ARBA00023157"/>
    </source>
</evidence>
<proteinExistence type="inferred from homology"/>
<name>A0A3B0WX14_9ZZZZ</name>
<dbReference type="InterPro" id="IPR023205">
    <property type="entry name" value="DsbA/DsbL"/>
</dbReference>
<dbReference type="Pfam" id="PF01323">
    <property type="entry name" value="DSBA"/>
    <property type="match status" value="1"/>
</dbReference>
<dbReference type="PROSITE" id="PS00194">
    <property type="entry name" value="THIOREDOXIN_1"/>
    <property type="match status" value="1"/>
</dbReference>
<dbReference type="CDD" id="cd03019">
    <property type="entry name" value="DsbA_DsbA"/>
    <property type="match status" value="1"/>
</dbReference>
<dbReference type="PANTHER" id="PTHR35891:SF2">
    <property type="entry name" value="THIOL:DISULFIDE INTERCHANGE PROTEIN DSBA"/>
    <property type="match status" value="1"/>
</dbReference>
<evidence type="ECO:0000256" key="4">
    <source>
        <dbReference type="ARBA" id="ARBA00022729"/>
    </source>
</evidence>
<evidence type="ECO:0000256" key="2">
    <source>
        <dbReference type="ARBA" id="ARBA00005791"/>
    </source>
</evidence>
<dbReference type="InterPro" id="IPR050824">
    <property type="entry name" value="Thiol_disulfide_DsbA"/>
</dbReference>
<dbReference type="EMBL" id="UOFE01000035">
    <property type="protein sequence ID" value="VAW53729.1"/>
    <property type="molecule type" value="Genomic_DNA"/>
</dbReference>
<evidence type="ECO:0000259" key="8">
    <source>
        <dbReference type="PROSITE" id="PS51352"/>
    </source>
</evidence>
<dbReference type="AlphaFoldDB" id="A0A3B0WX14"/>
<keyword evidence="5" id="KW-0574">Periplasm</keyword>
<dbReference type="PROSITE" id="PS51352">
    <property type="entry name" value="THIOREDOXIN_2"/>
    <property type="match status" value="1"/>
</dbReference>
<sequence>MKKLLISILLIISPVLLHAADFKEGKDYKAITAQTTDSGDKIEVLEFFWYGCPHCYSFEPHIIAWKKSKPANVVFTRVPAIFRPDWEVQARVYYALANMGVVEDIHGKIFTAIHKDKQRLNKKELLVDFVVRNGVDKEKFLAEYSSFAVDGMVRKAKKMLKPYQIQGVPTVAVNGKYITSGSMAGSYDNLIKILNHLIEKESK</sequence>
<accession>A0A3B0WX14</accession>
<reference evidence="9" key="1">
    <citation type="submission" date="2018-06" db="EMBL/GenBank/DDBJ databases">
        <authorList>
            <person name="Zhirakovskaya E."/>
        </authorList>
    </citation>
    <scope>NUCLEOTIDE SEQUENCE</scope>
</reference>
<organism evidence="9">
    <name type="scientific">hydrothermal vent metagenome</name>
    <dbReference type="NCBI Taxonomy" id="652676"/>
    <lineage>
        <taxon>unclassified sequences</taxon>
        <taxon>metagenomes</taxon>
        <taxon>ecological metagenomes</taxon>
    </lineage>
</organism>
<evidence type="ECO:0000256" key="3">
    <source>
        <dbReference type="ARBA" id="ARBA00013831"/>
    </source>
</evidence>
<dbReference type="GO" id="GO:0016491">
    <property type="term" value="F:oxidoreductase activity"/>
    <property type="evidence" value="ECO:0007669"/>
    <property type="project" value="InterPro"/>
</dbReference>
<dbReference type="PANTHER" id="PTHR35891">
    <property type="entry name" value="THIOL:DISULFIDE INTERCHANGE PROTEIN DSBA"/>
    <property type="match status" value="1"/>
</dbReference>
<dbReference type="InterPro" id="IPR036249">
    <property type="entry name" value="Thioredoxin-like_sf"/>
</dbReference>
<evidence type="ECO:0000313" key="9">
    <source>
        <dbReference type="EMBL" id="VAW53729.1"/>
    </source>
</evidence>
<dbReference type="PIRSF" id="PIRSF001488">
    <property type="entry name" value="Tdi_protein"/>
    <property type="match status" value="1"/>
</dbReference>
<dbReference type="InterPro" id="IPR013766">
    <property type="entry name" value="Thioredoxin_domain"/>
</dbReference>
<evidence type="ECO:0000256" key="7">
    <source>
        <dbReference type="ARBA" id="ARBA00023284"/>
    </source>
</evidence>
<feature type="domain" description="Thioredoxin" evidence="8">
    <location>
        <begin position="9"/>
        <end position="199"/>
    </location>
</feature>
<comment type="similarity">
    <text evidence="2">Belongs to the thioredoxin family. DsbA subfamily.</text>
</comment>